<feature type="transmembrane region" description="Helical" evidence="1">
    <location>
        <begin position="297"/>
        <end position="318"/>
    </location>
</feature>
<evidence type="ECO:0000313" key="3">
    <source>
        <dbReference type="Proteomes" id="UP000287470"/>
    </source>
</evidence>
<gene>
    <name evidence="2" type="ORF">D2E24_0369</name>
</gene>
<dbReference type="EMBL" id="QXGK01000002">
    <property type="protein sequence ID" value="RSX58490.1"/>
    <property type="molecule type" value="Genomic_DNA"/>
</dbReference>
<feature type="transmembrane region" description="Helical" evidence="1">
    <location>
        <begin position="168"/>
        <end position="199"/>
    </location>
</feature>
<dbReference type="AlphaFoldDB" id="A0A430FWL6"/>
<feature type="transmembrane region" description="Helical" evidence="1">
    <location>
        <begin position="245"/>
        <end position="268"/>
    </location>
</feature>
<sequence>MAHINGRIAGVDGTDRVEGDGTYTIGRPLLTGVRVRTSQSALGIPSRNIPSRPSYSGNRVHRTIEGDDMVEGVSIAWWAALLGLALAIVLILRKLNATYALMLGAIVGCLVGGASLSQTVNVVVAGGQSVMGTIVRVLAAGVLAGVMMESGAANRIAKTIVTKFGESLAIFSLAFATMIICAVGVFIPVAVLIVAPIAIEVGNRLHISKLALIVALSGGGKAGNIMSPNPNTIAVASGFDVQPSAVMVGSFVPALCGLAMAVLLATLLRGRGPAPTIDEVDADGGDEASLPSIGRALVAPVIAVVLLLVNPVGSVLNIELLTCFQVDAMYILPLAAVIGLFAMGQGRNLLAFTKAGIGRMTDVVLILIGAGALGGLITNSDLSSQIVDLIKAWGVSGSLLAPIAGILMAAATASTSTGVILGSSSFGASILDFGVSPVAAAVTMQAGATVIDHLPHGNYFHVTAQSMKMTVGERMRSVPFETLVGLTMTVAATLMTMVF</sequence>
<reference evidence="2 3" key="1">
    <citation type="submission" date="2018-09" db="EMBL/GenBank/DDBJ databases">
        <title>Characterization of the phylogenetic diversity of five novel species belonging to the genus Bifidobacterium.</title>
        <authorList>
            <person name="Lugli G.A."/>
            <person name="Duranti S."/>
            <person name="Milani C."/>
        </authorList>
    </citation>
    <scope>NUCLEOTIDE SEQUENCE [LARGE SCALE GENOMIC DNA]</scope>
    <source>
        <strain evidence="2 3">2033B</strain>
    </source>
</reference>
<feature type="transmembrane region" description="Helical" evidence="1">
    <location>
        <begin position="399"/>
        <end position="421"/>
    </location>
</feature>
<accession>A0A430FWL6</accession>
<keyword evidence="1" id="KW-0472">Membrane</keyword>
<dbReference type="GO" id="GO:0015128">
    <property type="term" value="F:gluconate transmembrane transporter activity"/>
    <property type="evidence" value="ECO:0007669"/>
    <property type="project" value="InterPro"/>
</dbReference>
<feature type="transmembrane region" description="Helical" evidence="1">
    <location>
        <begin position="99"/>
        <end position="117"/>
    </location>
</feature>
<feature type="transmembrane region" description="Helical" evidence="1">
    <location>
        <begin position="478"/>
        <end position="498"/>
    </location>
</feature>
<feature type="transmembrane region" description="Helical" evidence="1">
    <location>
        <begin position="330"/>
        <end position="350"/>
    </location>
</feature>
<dbReference type="GO" id="GO:0005886">
    <property type="term" value="C:plasma membrane"/>
    <property type="evidence" value="ECO:0007669"/>
    <property type="project" value="TreeGrafter"/>
</dbReference>
<feature type="transmembrane region" description="Helical" evidence="1">
    <location>
        <begin position="75"/>
        <end position="92"/>
    </location>
</feature>
<keyword evidence="1" id="KW-1133">Transmembrane helix</keyword>
<name>A0A430FWL6_9BIFI</name>
<dbReference type="PANTHER" id="PTHR30354">
    <property type="entry name" value="GNT FAMILY GLUCONATE TRANSPORTER"/>
    <property type="match status" value="1"/>
</dbReference>
<keyword evidence="1" id="KW-0812">Transmembrane</keyword>
<dbReference type="InterPro" id="IPR003474">
    <property type="entry name" value="Glcn_transporter"/>
</dbReference>
<evidence type="ECO:0000256" key="1">
    <source>
        <dbReference type="SAM" id="Phobius"/>
    </source>
</evidence>
<dbReference type="Proteomes" id="UP000287470">
    <property type="component" value="Unassembled WGS sequence"/>
</dbReference>
<evidence type="ECO:0000313" key="2">
    <source>
        <dbReference type="EMBL" id="RSX58490.1"/>
    </source>
</evidence>
<feature type="transmembrane region" description="Helical" evidence="1">
    <location>
        <begin position="129"/>
        <end position="147"/>
    </location>
</feature>
<dbReference type="PANTHER" id="PTHR30354:SF23">
    <property type="entry name" value="GNTP FAMILY PERMEASE"/>
    <property type="match status" value="1"/>
</dbReference>
<protein>
    <submittedName>
        <fullName evidence="2">Gluconate:proton symporter</fullName>
    </submittedName>
</protein>
<proteinExistence type="predicted"/>
<dbReference type="Pfam" id="PF02447">
    <property type="entry name" value="GntP_permease"/>
    <property type="match status" value="1"/>
</dbReference>
<organism evidence="2 3">
    <name type="scientific">Bifidobacterium samirii</name>
    <dbReference type="NCBI Taxonomy" id="2306974"/>
    <lineage>
        <taxon>Bacteria</taxon>
        <taxon>Bacillati</taxon>
        <taxon>Actinomycetota</taxon>
        <taxon>Actinomycetes</taxon>
        <taxon>Bifidobacteriales</taxon>
        <taxon>Bifidobacteriaceae</taxon>
        <taxon>Bifidobacterium</taxon>
    </lineage>
</organism>
<keyword evidence="3" id="KW-1185">Reference proteome</keyword>
<comment type="caution">
    <text evidence="2">The sequence shown here is derived from an EMBL/GenBank/DDBJ whole genome shotgun (WGS) entry which is preliminary data.</text>
</comment>
<feature type="transmembrane region" description="Helical" evidence="1">
    <location>
        <begin position="362"/>
        <end position="379"/>
    </location>
</feature>